<dbReference type="GO" id="GO:0006281">
    <property type="term" value="P:DNA repair"/>
    <property type="evidence" value="ECO:0007669"/>
    <property type="project" value="UniProtKB-UniRule"/>
</dbReference>
<evidence type="ECO:0000259" key="10">
    <source>
        <dbReference type="SMART" id="SM00382"/>
    </source>
</evidence>
<dbReference type="Proteomes" id="UP000176422">
    <property type="component" value="Unassembled WGS sequence"/>
</dbReference>
<feature type="region of interest" description="Head domain (RuvB-H)" evidence="9">
    <location>
        <begin position="257"/>
        <end position="335"/>
    </location>
</feature>
<dbReference type="Pfam" id="PF05496">
    <property type="entry name" value="RuvB_N"/>
    <property type="match status" value="1"/>
</dbReference>
<dbReference type="Pfam" id="PF05491">
    <property type="entry name" value="WHD_RuvB"/>
    <property type="match status" value="1"/>
</dbReference>
<dbReference type="HAMAP" id="MF_00016">
    <property type="entry name" value="DNA_HJ_migration_RuvB"/>
    <property type="match status" value="1"/>
</dbReference>
<keyword evidence="7 9" id="KW-0233">DNA recombination</keyword>
<keyword evidence="5 9" id="KW-0067">ATP-binding</keyword>
<dbReference type="Gene3D" id="1.10.10.10">
    <property type="entry name" value="Winged helix-like DNA-binding domain superfamily/Winged helix DNA-binding domain"/>
    <property type="match status" value="1"/>
</dbReference>
<evidence type="ECO:0000256" key="8">
    <source>
        <dbReference type="ARBA" id="ARBA00023204"/>
    </source>
</evidence>
<sequence>MEAMTLEENKPKGDDLQIDAVLRPGKWDEYIGQERIKANVRIMIEAAQKRGERPDHMLFYGPQGLGKTTIANLIAREMGAQMRTTSGVNMEKTGDLVSTLANLEEGDILFVDEAHRINRTIEEVLYPAMESRKLHMTIGKGPAARQLTLDLPAFTLIAATTRVNLLSAPLRSRFGAIFSMDYYEHAHIEEIIRRSARILGLDIEPIAVAAIAKASRFTPRTANRLLKRVRDFAQVKEMPVITEEAVLDTLELLEIDELGLEKWDRRLLESIITKFNGGPVGLNTLVAILGEDKGTVEEVYEPFLIKMGLLQKTSSGRTVTEEAYAHLNLKRFKVQ</sequence>
<comment type="caution">
    <text evidence="9">Lacks conserved residue(s) required for the propagation of feature annotation.</text>
</comment>
<dbReference type="InterPro" id="IPR041445">
    <property type="entry name" value="AAA_lid_4"/>
</dbReference>
<dbReference type="GO" id="GO:0009378">
    <property type="term" value="F:four-way junction helicase activity"/>
    <property type="evidence" value="ECO:0007669"/>
    <property type="project" value="InterPro"/>
</dbReference>
<dbReference type="GO" id="GO:0016887">
    <property type="term" value="F:ATP hydrolysis activity"/>
    <property type="evidence" value="ECO:0007669"/>
    <property type="project" value="RHEA"/>
</dbReference>
<comment type="domain">
    <text evidence="9">Has 3 domains, the large (RuvB-L) and small ATPase (RuvB-S) domains and the C-terminal head (RuvB-H) domain. The head domain binds DNA, while the ATPase domains jointly bind ATP, ADP or are empty depending on the state of the subunit in the translocation cycle. During a single DNA translocation step the structure of each domain remains the same, but their relative positions change.</text>
</comment>
<keyword evidence="8 9" id="KW-0234">DNA repair</keyword>
<accession>A0A1F8DVM5</accession>
<dbReference type="NCBIfam" id="TIGR00635">
    <property type="entry name" value="ruvB"/>
    <property type="match status" value="1"/>
</dbReference>
<dbReference type="NCBIfam" id="NF000868">
    <property type="entry name" value="PRK00080.1"/>
    <property type="match status" value="1"/>
</dbReference>
<comment type="subunit">
    <text evidence="9">Homohexamer. Forms an RuvA(8)-RuvB(12)-Holliday junction (HJ) complex. HJ DNA is sandwiched between 2 RuvA tetramers; dsDNA enters through RuvA and exits via RuvB. An RuvB hexamer assembles on each DNA strand where it exits the tetramer. Each RuvB hexamer is contacted by two RuvA subunits (via domain III) on 2 adjacent RuvB subunits; this complex drives branch migration. In the full resolvosome a probable DNA-RuvA(4)-RuvB(12)-RuvC(2) complex forms which resolves the HJ.</text>
</comment>
<evidence type="ECO:0000256" key="2">
    <source>
        <dbReference type="ARBA" id="ARBA00022741"/>
    </source>
</evidence>
<comment type="subcellular location">
    <subcellularLocation>
        <location evidence="9">Cytoplasm</location>
    </subcellularLocation>
</comment>
<evidence type="ECO:0000313" key="12">
    <source>
        <dbReference type="Proteomes" id="UP000176422"/>
    </source>
</evidence>
<keyword evidence="3 9" id="KW-0227">DNA damage</keyword>
<dbReference type="SUPFAM" id="SSF46785">
    <property type="entry name" value="Winged helix' DNA-binding domain"/>
    <property type="match status" value="1"/>
</dbReference>
<comment type="similarity">
    <text evidence="9">Belongs to the RuvB family.</text>
</comment>
<evidence type="ECO:0000256" key="4">
    <source>
        <dbReference type="ARBA" id="ARBA00022801"/>
    </source>
</evidence>
<gene>
    <name evidence="9" type="primary">ruvB</name>
    <name evidence="11" type="ORF">A2372_00255</name>
</gene>
<dbReference type="GO" id="GO:0005737">
    <property type="term" value="C:cytoplasm"/>
    <property type="evidence" value="ECO:0007669"/>
    <property type="project" value="UniProtKB-SubCell"/>
</dbReference>
<dbReference type="GO" id="GO:0048476">
    <property type="term" value="C:Holliday junction resolvase complex"/>
    <property type="evidence" value="ECO:0007669"/>
    <property type="project" value="UniProtKB-UniRule"/>
</dbReference>
<dbReference type="Gene3D" id="3.40.50.300">
    <property type="entry name" value="P-loop containing nucleotide triphosphate hydrolases"/>
    <property type="match status" value="1"/>
</dbReference>
<keyword evidence="1 9" id="KW-0963">Cytoplasm</keyword>
<feature type="binding site" evidence="9">
    <location>
        <position position="183"/>
    </location>
    <ligand>
        <name>ATP</name>
        <dbReference type="ChEBI" id="CHEBI:30616"/>
    </ligand>
</feature>
<dbReference type="SMART" id="SM00382">
    <property type="entry name" value="AAA"/>
    <property type="match status" value="1"/>
</dbReference>
<keyword evidence="11" id="KW-0347">Helicase</keyword>
<keyword evidence="6 9" id="KW-0238">DNA-binding</keyword>
<dbReference type="AlphaFoldDB" id="A0A1F8DVM5"/>
<feature type="binding site" evidence="9">
    <location>
        <position position="173"/>
    </location>
    <ligand>
        <name>ATP</name>
        <dbReference type="ChEBI" id="CHEBI:30616"/>
    </ligand>
</feature>
<keyword evidence="2 9" id="KW-0547">Nucleotide-binding</keyword>
<feature type="binding site" evidence="9">
    <location>
        <position position="22"/>
    </location>
    <ligand>
        <name>ATP</name>
        <dbReference type="ChEBI" id="CHEBI:30616"/>
    </ligand>
</feature>
<evidence type="ECO:0000256" key="5">
    <source>
        <dbReference type="ARBA" id="ARBA00022840"/>
    </source>
</evidence>
<dbReference type="Gene3D" id="1.10.8.60">
    <property type="match status" value="1"/>
</dbReference>
<dbReference type="GO" id="GO:0000400">
    <property type="term" value="F:four-way junction DNA binding"/>
    <property type="evidence" value="ECO:0007669"/>
    <property type="project" value="UniProtKB-UniRule"/>
</dbReference>
<dbReference type="SUPFAM" id="SSF52540">
    <property type="entry name" value="P-loop containing nucleoside triphosphate hydrolases"/>
    <property type="match status" value="1"/>
</dbReference>
<dbReference type="GO" id="GO:0006310">
    <property type="term" value="P:DNA recombination"/>
    <property type="evidence" value="ECO:0007669"/>
    <property type="project" value="UniProtKB-UniRule"/>
</dbReference>
<feature type="binding site" evidence="9">
    <location>
        <position position="69"/>
    </location>
    <ligand>
        <name>ATP</name>
        <dbReference type="ChEBI" id="CHEBI:30616"/>
    </ligand>
</feature>
<feature type="binding site" evidence="9">
    <location>
        <position position="67"/>
    </location>
    <ligand>
        <name>ATP</name>
        <dbReference type="ChEBI" id="CHEBI:30616"/>
    </ligand>
</feature>
<dbReference type="InterPro" id="IPR008823">
    <property type="entry name" value="RuvB_wg_C"/>
</dbReference>
<evidence type="ECO:0000256" key="1">
    <source>
        <dbReference type="ARBA" id="ARBA00022490"/>
    </source>
</evidence>
<dbReference type="InterPro" id="IPR003593">
    <property type="entry name" value="AAA+_ATPase"/>
</dbReference>
<feature type="binding site" evidence="9">
    <location>
        <position position="317"/>
    </location>
    <ligand>
        <name>DNA</name>
        <dbReference type="ChEBI" id="CHEBI:16991"/>
    </ligand>
</feature>
<feature type="binding site" evidence="9">
    <location>
        <position position="68"/>
    </location>
    <ligand>
        <name>ATP</name>
        <dbReference type="ChEBI" id="CHEBI:30616"/>
    </ligand>
</feature>
<keyword evidence="4 9" id="KW-0378">Hydrolase</keyword>
<evidence type="ECO:0000256" key="3">
    <source>
        <dbReference type="ARBA" id="ARBA00022763"/>
    </source>
</evidence>
<dbReference type="InterPro" id="IPR036390">
    <property type="entry name" value="WH_DNA-bd_sf"/>
</dbReference>
<feature type="binding site" evidence="9">
    <location>
        <position position="23"/>
    </location>
    <ligand>
        <name>ATP</name>
        <dbReference type="ChEBI" id="CHEBI:30616"/>
    </ligand>
</feature>
<dbReference type="PANTHER" id="PTHR42848">
    <property type="match status" value="1"/>
</dbReference>
<feature type="domain" description="AAA+ ATPase" evidence="10">
    <location>
        <begin position="53"/>
        <end position="184"/>
    </location>
</feature>
<feature type="binding site" evidence="9">
    <location>
        <position position="220"/>
    </location>
    <ligand>
        <name>ATP</name>
        <dbReference type="ChEBI" id="CHEBI:30616"/>
    </ligand>
</feature>
<comment type="caution">
    <text evidence="11">The sequence shown here is derived from an EMBL/GenBank/DDBJ whole genome shotgun (WGS) entry which is preliminary data.</text>
</comment>
<organism evidence="11 12">
    <name type="scientific">Candidatus Wolfebacteria bacterium RIFOXYB1_FULL_54_12</name>
    <dbReference type="NCBI Taxonomy" id="1802559"/>
    <lineage>
        <taxon>Bacteria</taxon>
        <taxon>Candidatus Wolfeibacteriota</taxon>
    </lineage>
</organism>
<proteinExistence type="inferred from homology"/>
<dbReference type="EMBL" id="MGIT01000006">
    <property type="protein sequence ID" value="OGM92466.1"/>
    <property type="molecule type" value="Genomic_DNA"/>
</dbReference>
<comment type="catalytic activity">
    <reaction evidence="9">
        <text>ATP + H2O = ADP + phosphate + H(+)</text>
        <dbReference type="Rhea" id="RHEA:13065"/>
        <dbReference type="ChEBI" id="CHEBI:15377"/>
        <dbReference type="ChEBI" id="CHEBI:15378"/>
        <dbReference type="ChEBI" id="CHEBI:30616"/>
        <dbReference type="ChEBI" id="CHEBI:43474"/>
        <dbReference type="ChEBI" id="CHEBI:456216"/>
    </reaction>
</comment>
<feature type="region of interest" description="Small ATPAse domain (RuvB-S)" evidence="9">
    <location>
        <begin position="184"/>
        <end position="254"/>
    </location>
</feature>
<evidence type="ECO:0000313" key="11">
    <source>
        <dbReference type="EMBL" id="OGM92466.1"/>
    </source>
</evidence>
<dbReference type="EC" id="3.6.4.-" evidence="9"/>
<dbReference type="InterPro" id="IPR008824">
    <property type="entry name" value="RuvB-like_N"/>
</dbReference>
<evidence type="ECO:0000256" key="9">
    <source>
        <dbReference type="HAMAP-Rule" id="MF_00016"/>
    </source>
</evidence>
<dbReference type="STRING" id="1802559.A2372_00255"/>
<evidence type="ECO:0000256" key="6">
    <source>
        <dbReference type="ARBA" id="ARBA00023125"/>
    </source>
</evidence>
<protein>
    <recommendedName>
        <fullName evidence="9">Holliday junction branch migration complex subunit RuvB</fullName>
        <ecNumber evidence="9">3.6.4.-</ecNumber>
    </recommendedName>
</protein>
<feature type="binding site" evidence="9">
    <location>
        <position position="312"/>
    </location>
    <ligand>
        <name>DNA</name>
        <dbReference type="ChEBI" id="CHEBI:16991"/>
    </ligand>
</feature>
<dbReference type="InterPro" id="IPR036388">
    <property type="entry name" value="WH-like_DNA-bd_sf"/>
</dbReference>
<comment type="function">
    <text evidence="9">The RuvA-RuvB-RuvC complex processes Holliday junction (HJ) DNA during genetic recombination and DNA repair, while the RuvA-RuvB complex plays an important role in the rescue of blocked DNA replication forks via replication fork reversal (RFR). RuvA specifically binds to HJ cruciform DNA, conferring on it an open structure. The RuvB hexamer acts as an ATP-dependent pump, pulling dsDNA into and through the RuvAB complex. RuvB forms 2 homohexamers on either side of HJ DNA bound by 1 or 2 RuvA tetramers; 4 subunits per hexamer contact DNA at a time. Coordinated motions by a converter formed by DNA-disengaged RuvB subunits stimulates ATP hydrolysis and nucleotide exchange. Immobilization of the converter enables RuvB to convert the ATP-contained energy into a lever motion, pulling 2 nucleotides of DNA out of the RuvA tetramer per ATP hydrolyzed, thus driving DNA branch migration. The RuvB motors rotate together with the DNA substrate, which together with the progressing nucleotide cycle form the mechanistic basis for DNA recombination by continuous HJ branch migration. Branch migration allows RuvC to scan DNA until it finds its consensus sequence, where it cleaves and resolves cruciform DNA.</text>
</comment>
<dbReference type="CDD" id="cd00009">
    <property type="entry name" value="AAA"/>
    <property type="match status" value="1"/>
</dbReference>
<feature type="binding site" evidence="9">
    <location>
        <position position="68"/>
    </location>
    <ligand>
        <name>Mg(2+)</name>
        <dbReference type="ChEBI" id="CHEBI:18420"/>
    </ligand>
</feature>
<dbReference type="PANTHER" id="PTHR42848:SF1">
    <property type="entry name" value="HOLLIDAY JUNCTION BRANCH MIGRATION COMPLEX SUBUNIT RUVB"/>
    <property type="match status" value="1"/>
</dbReference>
<dbReference type="InterPro" id="IPR004605">
    <property type="entry name" value="DNA_helicase_Holl-junc_RuvB"/>
</dbReference>
<name>A0A1F8DVM5_9BACT</name>
<dbReference type="Pfam" id="PF17864">
    <property type="entry name" value="AAA_lid_4"/>
    <property type="match status" value="1"/>
</dbReference>
<dbReference type="InterPro" id="IPR027417">
    <property type="entry name" value="P-loop_NTPase"/>
</dbReference>
<reference evidence="11 12" key="1">
    <citation type="journal article" date="2016" name="Nat. Commun.">
        <title>Thousands of microbial genomes shed light on interconnected biogeochemical processes in an aquifer system.</title>
        <authorList>
            <person name="Anantharaman K."/>
            <person name="Brown C.T."/>
            <person name="Hug L.A."/>
            <person name="Sharon I."/>
            <person name="Castelle C.J."/>
            <person name="Probst A.J."/>
            <person name="Thomas B.C."/>
            <person name="Singh A."/>
            <person name="Wilkins M.J."/>
            <person name="Karaoz U."/>
            <person name="Brodie E.L."/>
            <person name="Williams K.H."/>
            <person name="Hubbard S.S."/>
            <person name="Banfield J.F."/>
        </authorList>
    </citation>
    <scope>NUCLEOTIDE SEQUENCE [LARGE SCALE GENOMIC DNA]</scope>
</reference>
<evidence type="ECO:0000256" key="7">
    <source>
        <dbReference type="ARBA" id="ARBA00023172"/>
    </source>
</evidence>
<dbReference type="GO" id="GO:0005524">
    <property type="term" value="F:ATP binding"/>
    <property type="evidence" value="ECO:0007669"/>
    <property type="project" value="UniProtKB-UniRule"/>
</dbReference>
<feature type="binding site" evidence="9">
    <location>
        <position position="64"/>
    </location>
    <ligand>
        <name>ATP</name>
        <dbReference type="ChEBI" id="CHEBI:30616"/>
    </ligand>
</feature>